<evidence type="ECO:0000313" key="1">
    <source>
        <dbReference type="EMBL" id="MFC7316671.1"/>
    </source>
</evidence>
<reference evidence="1 2" key="1">
    <citation type="journal article" date="2019" name="Int. J. Syst. Evol. Microbiol.">
        <title>The Global Catalogue of Microorganisms (GCM) 10K type strain sequencing project: providing services to taxonomists for standard genome sequencing and annotation.</title>
        <authorList>
            <consortium name="The Broad Institute Genomics Platform"/>
            <consortium name="The Broad Institute Genome Sequencing Center for Infectious Disease"/>
            <person name="Wu L."/>
            <person name="Ma J."/>
        </authorList>
    </citation>
    <scope>NUCLEOTIDE SEQUENCE [LARGE SCALE GENOMIC DNA]</scope>
    <source>
        <strain evidence="1 2">PSR21</strain>
    </source>
</reference>
<dbReference type="GeneID" id="79316684"/>
<dbReference type="Proteomes" id="UP001596547">
    <property type="component" value="Unassembled WGS sequence"/>
</dbReference>
<name>A0ABD6A8P7_9EURY</name>
<keyword evidence="2" id="KW-1185">Reference proteome</keyword>
<protein>
    <submittedName>
        <fullName evidence="1">Uncharacterized protein</fullName>
    </submittedName>
</protein>
<comment type="caution">
    <text evidence="1">The sequence shown here is derived from an EMBL/GenBank/DDBJ whole genome shotgun (WGS) entry which is preliminary data.</text>
</comment>
<dbReference type="AlphaFoldDB" id="A0ABD6A8P7"/>
<proteinExistence type="predicted"/>
<organism evidence="1 2">
    <name type="scientific">Halomarina halobia</name>
    <dbReference type="NCBI Taxonomy" id="3033386"/>
    <lineage>
        <taxon>Archaea</taxon>
        <taxon>Methanobacteriati</taxon>
        <taxon>Methanobacteriota</taxon>
        <taxon>Stenosarchaea group</taxon>
        <taxon>Halobacteria</taxon>
        <taxon>Halobacteriales</taxon>
        <taxon>Natronomonadaceae</taxon>
        <taxon>Halomarina</taxon>
    </lineage>
</organism>
<sequence>MAEIAFEGPDGVTEETVDAKNISDSGRVYGVRIKREDGSYLHLPYSRVYWITMTEEEGKAGYSSP</sequence>
<dbReference type="RefSeq" id="WP_276304066.1">
    <property type="nucleotide sequence ID" value="NZ_CP119992.1"/>
</dbReference>
<gene>
    <name evidence="1" type="ORF">ACFQPE_07650</name>
</gene>
<dbReference type="EMBL" id="JBHTBF010000002">
    <property type="protein sequence ID" value="MFC7316671.1"/>
    <property type="molecule type" value="Genomic_DNA"/>
</dbReference>
<accession>A0ABD6A8P7</accession>
<evidence type="ECO:0000313" key="2">
    <source>
        <dbReference type="Proteomes" id="UP001596547"/>
    </source>
</evidence>